<evidence type="ECO:0000313" key="2">
    <source>
        <dbReference type="EnsemblMetazoa" id="ASIC009970-PA"/>
    </source>
</evidence>
<keyword evidence="3" id="KW-1185">Reference proteome</keyword>
<accession>A0A084VWE4</accession>
<name>A0A084VWE4_ANOSI</name>
<reference evidence="2" key="2">
    <citation type="submission" date="2020-05" db="UniProtKB">
        <authorList>
            <consortium name="EnsemblMetazoa"/>
        </authorList>
    </citation>
    <scope>IDENTIFICATION</scope>
</reference>
<sequence length="166" mass="18366">MGGRGRVLDPTTPRAVLYSPPFPCPQHRRESLISVTILALGAPIRLTKVGGSGLRATPSETIAFFLLLPSLRHPRRRTPPPPPGSPLPEIWLQSSFRIPEGSRHRYRFAEGCLKRLRAPHGGKSSSNSRSSMSNWMVVFFSFLLSVPPSTLPHPEQDPTPELTTEK</sequence>
<gene>
    <name evidence="1" type="ORF">ZHAS_00009970</name>
</gene>
<dbReference type="VEuPathDB" id="VectorBase:ASIC009970"/>
<organism evidence="1">
    <name type="scientific">Anopheles sinensis</name>
    <name type="common">Mosquito</name>
    <dbReference type="NCBI Taxonomy" id="74873"/>
    <lineage>
        <taxon>Eukaryota</taxon>
        <taxon>Metazoa</taxon>
        <taxon>Ecdysozoa</taxon>
        <taxon>Arthropoda</taxon>
        <taxon>Hexapoda</taxon>
        <taxon>Insecta</taxon>
        <taxon>Pterygota</taxon>
        <taxon>Neoptera</taxon>
        <taxon>Endopterygota</taxon>
        <taxon>Diptera</taxon>
        <taxon>Nematocera</taxon>
        <taxon>Culicoidea</taxon>
        <taxon>Culicidae</taxon>
        <taxon>Anophelinae</taxon>
        <taxon>Anopheles</taxon>
    </lineage>
</organism>
<protein>
    <submittedName>
        <fullName evidence="1 2">Ras GTPase-activating protein 4</fullName>
    </submittedName>
</protein>
<dbReference type="AlphaFoldDB" id="A0A084VWE4"/>
<dbReference type="EnsemblMetazoa" id="ASIC009970-RA">
    <property type="protein sequence ID" value="ASIC009970-PA"/>
    <property type="gene ID" value="ASIC009970"/>
</dbReference>
<proteinExistence type="predicted"/>
<dbReference type="EMBL" id="KE525174">
    <property type="protein sequence ID" value="KFB42288.1"/>
    <property type="molecule type" value="Genomic_DNA"/>
</dbReference>
<dbReference type="EMBL" id="ATLV01017581">
    <property type="status" value="NOT_ANNOTATED_CDS"/>
    <property type="molecule type" value="Genomic_DNA"/>
</dbReference>
<evidence type="ECO:0000313" key="3">
    <source>
        <dbReference type="Proteomes" id="UP000030765"/>
    </source>
</evidence>
<reference evidence="1 3" key="1">
    <citation type="journal article" date="2014" name="BMC Genomics">
        <title>Genome sequence of Anopheles sinensis provides insight into genetics basis of mosquito competence for malaria parasites.</title>
        <authorList>
            <person name="Zhou D."/>
            <person name="Zhang D."/>
            <person name="Ding G."/>
            <person name="Shi L."/>
            <person name="Hou Q."/>
            <person name="Ye Y."/>
            <person name="Xu Y."/>
            <person name="Zhou H."/>
            <person name="Xiong C."/>
            <person name="Li S."/>
            <person name="Yu J."/>
            <person name="Hong S."/>
            <person name="Yu X."/>
            <person name="Zou P."/>
            <person name="Chen C."/>
            <person name="Chang X."/>
            <person name="Wang W."/>
            <person name="Lv Y."/>
            <person name="Sun Y."/>
            <person name="Ma L."/>
            <person name="Shen B."/>
            <person name="Zhu C."/>
        </authorList>
    </citation>
    <scope>NUCLEOTIDE SEQUENCE [LARGE SCALE GENOMIC DNA]</scope>
</reference>
<dbReference type="Proteomes" id="UP000030765">
    <property type="component" value="Unassembled WGS sequence"/>
</dbReference>
<evidence type="ECO:0000313" key="1">
    <source>
        <dbReference type="EMBL" id="KFB42288.1"/>
    </source>
</evidence>